<keyword evidence="1" id="KW-0472">Membrane</keyword>
<dbReference type="EMBL" id="LNIX01000057">
    <property type="protein sequence ID" value="OXA37453.1"/>
    <property type="molecule type" value="Genomic_DNA"/>
</dbReference>
<protein>
    <recommendedName>
        <fullName evidence="4">Apolipoprotein D</fullName>
    </recommendedName>
</protein>
<dbReference type="SUPFAM" id="SSF50814">
    <property type="entry name" value="Lipocalins"/>
    <property type="match status" value="1"/>
</dbReference>
<evidence type="ECO:0008006" key="4">
    <source>
        <dbReference type="Google" id="ProtNLM"/>
    </source>
</evidence>
<name>A0A226CWW1_FOLCA</name>
<evidence type="ECO:0000313" key="3">
    <source>
        <dbReference type="Proteomes" id="UP000198287"/>
    </source>
</evidence>
<organism evidence="2 3">
    <name type="scientific">Folsomia candida</name>
    <name type="common">Springtail</name>
    <dbReference type="NCBI Taxonomy" id="158441"/>
    <lineage>
        <taxon>Eukaryota</taxon>
        <taxon>Metazoa</taxon>
        <taxon>Ecdysozoa</taxon>
        <taxon>Arthropoda</taxon>
        <taxon>Hexapoda</taxon>
        <taxon>Collembola</taxon>
        <taxon>Entomobryomorpha</taxon>
        <taxon>Isotomoidea</taxon>
        <taxon>Isotomidae</taxon>
        <taxon>Proisotominae</taxon>
        <taxon>Folsomia</taxon>
    </lineage>
</organism>
<reference evidence="2 3" key="1">
    <citation type="submission" date="2015-12" db="EMBL/GenBank/DDBJ databases">
        <title>The genome of Folsomia candida.</title>
        <authorList>
            <person name="Faddeeva A."/>
            <person name="Derks M.F."/>
            <person name="Anvar Y."/>
            <person name="Smit S."/>
            <person name="Van Straalen N."/>
            <person name="Roelofs D."/>
        </authorList>
    </citation>
    <scope>NUCLEOTIDE SEQUENCE [LARGE SCALE GENOMIC DNA]</scope>
    <source>
        <strain evidence="2 3">VU population</strain>
        <tissue evidence="2">Whole body</tissue>
    </source>
</reference>
<gene>
    <name evidence="2" type="ORF">Fcan01_27781</name>
</gene>
<accession>A0A226CWW1</accession>
<feature type="transmembrane region" description="Helical" evidence="1">
    <location>
        <begin position="12"/>
        <end position="29"/>
    </location>
</feature>
<dbReference type="Gene3D" id="2.40.128.20">
    <property type="match status" value="1"/>
</dbReference>
<comment type="caution">
    <text evidence="2">The sequence shown here is derived from an EMBL/GenBank/DDBJ whole genome shotgun (WGS) entry which is preliminary data.</text>
</comment>
<dbReference type="AlphaFoldDB" id="A0A226CWW1"/>
<keyword evidence="3" id="KW-1185">Reference proteome</keyword>
<dbReference type="Proteomes" id="UP000198287">
    <property type="component" value="Unassembled WGS sequence"/>
</dbReference>
<sequence length="201" mass="23473">MAKISNRETPQTFLQLIFILTNLVLYVLSQQNETCTRTRRITPRSFFNVEDMLGLWYIHELYVGEEQDITEPNFSCLHFTFFNSGIDSLATEEVYWNMVTNVTDVLWSDIAIDPVEPAIWKVRSRQSGQETDWVWLHADFSTWGVQYGCSVVSNYRYEIMTLFTREKILDLATLHCLRQVMEGYGFPEGHIKLIDHNNCGP</sequence>
<evidence type="ECO:0000256" key="1">
    <source>
        <dbReference type="SAM" id="Phobius"/>
    </source>
</evidence>
<evidence type="ECO:0000313" key="2">
    <source>
        <dbReference type="EMBL" id="OXA37453.1"/>
    </source>
</evidence>
<dbReference type="InterPro" id="IPR012674">
    <property type="entry name" value="Calycin"/>
</dbReference>
<keyword evidence="1" id="KW-0812">Transmembrane</keyword>
<keyword evidence="1" id="KW-1133">Transmembrane helix</keyword>
<dbReference type="OMA" id="IWTRERV"/>
<proteinExistence type="predicted"/>